<name>A0A1C7IAC8_9FIRM</name>
<dbReference type="RefSeq" id="WP_065541405.1">
    <property type="nucleotide sequence ID" value="NZ_CP015405.2"/>
</dbReference>
<feature type="DNA-binding region" description="H-T-H motif" evidence="2">
    <location>
        <begin position="30"/>
        <end position="49"/>
    </location>
</feature>
<dbReference type="InterPro" id="IPR009057">
    <property type="entry name" value="Homeodomain-like_sf"/>
</dbReference>
<dbReference type="SUPFAM" id="SSF46689">
    <property type="entry name" value="Homeodomain-like"/>
    <property type="match status" value="1"/>
</dbReference>
<evidence type="ECO:0000313" key="4">
    <source>
        <dbReference type="EMBL" id="ANU75192.1"/>
    </source>
</evidence>
<evidence type="ECO:0000259" key="3">
    <source>
        <dbReference type="PROSITE" id="PS50977"/>
    </source>
</evidence>
<dbReference type="Pfam" id="PF00440">
    <property type="entry name" value="TetR_N"/>
    <property type="match status" value="1"/>
</dbReference>
<dbReference type="GO" id="GO:0003677">
    <property type="term" value="F:DNA binding"/>
    <property type="evidence" value="ECO:0007669"/>
    <property type="project" value="UniProtKB-UniRule"/>
</dbReference>
<protein>
    <submittedName>
        <fullName evidence="4">TetR family transcriptional regulator</fullName>
    </submittedName>
</protein>
<sequence length="216" mass="25179">MQYANGILTKEMIYQTARELMYEKGYKKTTYQMIAQKAAVPVGLVNYHFKKQELLNRIYMDYLRQIKDFIASQVEGLLDNELQAHMVQSNIMMMQIFSDPHILSFHLEVNESDLVPGEFHQAVRKKQVEILKYFHVDITPESYYWCATAEYGARRELILQNKDVDIRSSDFQRLLDLLPTIAVRIAGLSPVIIQQNQKKANEIFAGLDYSHILMLP</sequence>
<dbReference type="KEGG" id="byl:A4V09_05115"/>
<evidence type="ECO:0000256" key="2">
    <source>
        <dbReference type="PROSITE-ProRule" id="PRU00335"/>
    </source>
</evidence>
<keyword evidence="5" id="KW-1185">Reference proteome</keyword>
<dbReference type="STRING" id="1796616.A4V09_05115"/>
<keyword evidence="1 2" id="KW-0238">DNA-binding</keyword>
<organism evidence="4 5">
    <name type="scientific">Blautia pseudococcoides</name>
    <dbReference type="NCBI Taxonomy" id="1796616"/>
    <lineage>
        <taxon>Bacteria</taxon>
        <taxon>Bacillati</taxon>
        <taxon>Bacillota</taxon>
        <taxon>Clostridia</taxon>
        <taxon>Lachnospirales</taxon>
        <taxon>Lachnospiraceae</taxon>
        <taxon>Blautia</taxon>
    </lineage>
</organism>
<gene>
    <name evidence="4" type="ORF">A4V09_05115</name>
</gene>
<reference evidence="4" key="1">
    <citation type="submission" date="2017-04" db="EMBL/GenBank/DDBJ databases">
        <title>Complete Genome Sequences of Twelve Strains of a Stable Defined Moderately Diverse Mouse Microbiota 2 (sDMDMm2).</title>
        <authorList>
            <person name="Uchimura Y."/>
            <person name="Wyss M."/>
            <person name="Brugiroux S."/>
            <person name="Limenitakis J.P."/>
            <person name="Stecher B."/>
            <person name="McCoy K.D."/>
            <person name="Macpherson A.J."/>
        </authorList>
    </citation>
    <scope>NUCLEOTIDE SEQUENCE</scope>
    <source>
        <strain evidence="4">YL58</strain>
    </source>
</reference>
<dbReference type="OrthoDB" id="9810250at2"/>
<dbReference type="AlphaFoldDB" id="A0A1C7IAC8"/>
<evidence type="ECO:0000313" key="5">
    <source>
        <dbReference type="Proteomes" id="UP000092574"/>
    </source>
</evidence>
<accession>A0A1C7IAC8</accession>
<evidence type="ECO:0000256" key="1">
    <source>
        <dbReference type="ARBA" id="ARBA00023125"/>
    </source>
</evidence>
<dbReference type="Proteomes" id="UP000092574">
    <property type="component" value="Chromosome"/>
</dbReference>
<proteinExistence type="predicted"/>
<dbReference type="InterPro" id="IPR001647">
    <property type="entry name" value="HTH_TetR"/>
</dbReference>
<dbReference type="PROSITE" id="PS50977">
    <property type="entry name" value="HTH_TETR_2"/>
    <property type="match status" value="1"/>
</dbReference>
<dbReference type="Gene3D" id="1.10.357.10">
    <property type="entry name" value="Tetracycline Repressor, domain 2"/>
    <property type="match status" value="1"/>
</dbReference>
<feature type="domain" description="HTH tetR-type" evidence="3">
    <location>
        <begin position="7"/>
        <end position="67"/>
    </location>
</feature>
<dbReference type="EMBL" id="CP015405">
    <property type="protein sequence ID" value="ANU75192.1"/>
    <property type="molecule type" value="Genomic_DNA"/>
</dbReference>